<dbReference type="EMBL" id="KV425964">
    <property type="protein sequence ID" value="KZV94986.1"/>
    <property type="molecule type" value="Genomic_DNA"/>
</dbReference>
<proteinExistence type="predicted"/>
<dbReference type="AlphaFoldDB" id="A0A165CRJ7"/>
<evidence type="ECO:0000313" key="1">
    <source>
        <dbReference type="EMBL" id="KZV82964.1"/>
    </source>
</evidence>
<dbReference type="EMBL" id="KV426295">
    <property type="protein sequence ID" value="KZV82964.1"/>
    <property type="molecule type" value="Genomic_DNA"/>
</dbReference>
<keyword evidence="3" id="KW-1185">Reference proteome</keyword>
<sequence length="826" mass="91888">MDNDGALSIRTSSAVKGEVHTPDDRAILRVSMIEATDDSYLFATSRPAMSLFCLMMERFQFAYGWLTQWSKTVMYVVGPIPPNTPARMSMPSITNKPSISPFKITFHPVPVVTGRLSFLNTDIDNANATYELLRDLINNFAVPKFHTHTPITLLRKIVNQNIVSKARARLCLQPIQQPQARHLDSLISTLVHRTLRFKYHPSPDILFLPINLHGFGFSSIERINDSIAIDGLGRDLNHQVLAYRQMARITLADWTCKLNKCIHPFHDSGFNASTSHKHGILPRAWITAHDAMRTLQPRLSLLPTDLSYIYQGDTHIKHITSILDSHGFPSVSGHGLRSLTAHDCSVLSEFGSWSVGSHSSFSFRPAFPRPASIPPASVAALHWTAVTAVLPSLARVVAALPAPDVLLPRALRRQHAENAIRITFATQGLQAATYGDNPALDWASDGSMVPAAAARHQRRSVTAAVTGPRSAVFILPGRASSILHGEVFAQIAAFTVAERETAARLFSDHLLTTKLLDRYTSRAEAEPRVRRMNGRAYYRWLFTLAEEHARGLRAEYTRGHCDADDAPSALNRSADHFATKAQTLSHFLPAAPVPTFTMDDYAFYTPEDGWIESSISTFFAHHRDRQTAGALSIGRSGRMTTFQYSDSRPEYPYTRAFSAYSAAVQLYARSGQLPTASVLADRNRTGAIIPRLCREGCVAIEDDYHVFVHCPQYAPYRREAGSDLARRFARRVPNGMPQDDVDQLLAAATVFYHQSAGVWPTGHSAYYLGHTPRLDSLLPRAVFQSGERHRTAVFHGQCDWHYASIRLAGRIWGAFQRRAAARDSHA</sequence>
<name>A0A165CRJ7_EXIGL</name>
<protein>
    <submittedName>
        <fullName evidence="1">Uncharacterized protein</fullName>
    </submittedName>
</protein>
<accession>A0A165CRJ7</accession>
<dbReference type="Proteomes" id="UP000077266">
    <property type="component" value="Unassembled WGS sequence"/>
</dbReference>
<gene>
    <name evidence="1" type="ORF">EXIGLDRAFT_729067</name>
    <name evidence="2" type="ORF">EXIGLDRAFT_736049</name>
</gene>
<evidence type="ECO:0000313" key="3">
    <source>
        <dbReference type="Proteomes" id="UP000077266"/>
    </source>
</evidence>
<reference evidence="1 3" key="1">
    <citation type="journal article" date="2016" name="Mol. Biol. Evol.">
        <title>Comparative Genomics of Early-Diverging Mushroom-Forming Fungi Provides Insights into the Origins of Lignocellulose Decay Capabilities.</title>
        <authorList>
            <person name="Nagy L.G."/>
            <person name="Riley R."/>
            <person name="Tritt A."/>
            <person name="Adam C."/>
            <person name="Daum C."/>
            <person name="Floudas D."/>
            <person name="Sun H."/>
            <person name="Yadav J.S."/>
            <person name="Pangilinan J."/>
            <person name="Larsson K.H."/>
            <person name="Matsuura K."/>
            <person name="Barry K."/>
            <person name="Labutti K."/>
            <person name="Kuo R."/>
            <person name="Ohm R.A."/>
            <person name="Bhattacharya S.S."/>
            <person name="Shirouzu T."/>
            <person name="Yoshinaga Y."/>
            <person name="Martin F.M."/>
            <person name="Grigoriev I.V."/>
            <person name="Hibbett D.S."/>
        </authorList>
    </citation>
    <scope>NUCLEOTIDE SEQUENCE [LARGE SCALE GENOMIC DNA]</scope>
    <source>
        <strain evidence="1 3">HHB12029</strain>
    </source>
</reference>
<evidence type="ECO:0000313" key="2">
    <source>
        <dbReference type="EMBL" id="KZV94986.1"/>
    </source>
</evidence>
<dbReference type="OrthoDB" id="3251015at2759"/>
<organism evidence="1 3">
    <name type="scientific">Exidia glandulosa HHB12029</name>
    <dbReference type="NCBI Taxonomy" id="1314781"/>
    <lineage>
        <taxon>Eukaryota</taxon>
        <taxon>Fungi</taxon>
        <taxon>Dikarya</taxon>
        <taxon>Basidiomycota</taxon>
        <taxon>Agaricomycotina</taxon>
        <taxon>Agaricomycetes</taxon>
        <taxon>Auriculariales</taxon>
        <taxon>Exidiaceae</taxon>
        <taxon>Exidia</taxon>
    </lineage>
</organism>